<evidence type="ECO:0000313" key="2">
    <source>
        <dbReference type="EMBL" id="QFQ01866.1"/>
    </source>
</evidence>
<keyword evidence="1" id="KW-1133">Transmembrane helix</keyword>
<accession>A0A5J6Z489</accession>
<keyword evidence="1" id="KW-0472">Membrane</keyword>
<keyword evidence="1" id="KW-0812">Transmembrane</keyword>
<dbReference type="RefSeq" id="WP_151902305.1">
    <property type="nucleotide sequence ID" value="NZ_CP045032.1"/>
</dbReference>
<proteinExistence type="predicted"/>
<feature type="transmembrane region" description="Helical" evidence="1">
    <location>
        <begin position="153"/>
        <end position="177"/>
    </location>
</feature>
<dbReference type="Proteomes" id="UP000326711">
    <property type="component" value="Chromosome"/>
</dbReference>
<keyword evidence="3" id="KW-1185">Reference proteome</keyword>
<gene>
    <name evidence="2" type="ORF">CUROG_02375</name>
</gene>
<evidence type="ECO:0000313" key="3">
    <source>
        <dbReference type="Proteomes" id="UP000326711"/>
    </source>
</evidence>
<dbReference type="OrthoDB" id="4410589at2"/>
<dbReference type="EMBL" id="CP045032">
    <property type="protein sequence ID" value="QFQ01866.1"/>
    <property type="molecule type" value="Genomic_DNA"/>
</dbReference>
<reference evidence="3" key="1">
    <citation type="submission" date="2019-10" db="EMBL/GenBank/DDBJ databases">
        <title>Complete genome sequence of Corynebacterium urogenitalis DSM 108747, isolated from the genital tract of a cow.</title>
        <authorList>
            <person name="Ruckert C."/>
            <person name="Ballas P."/>
            <person name="Wagener K."/>
            <person name="Drillich M."/>
            <person name="Kaempfer P."/>
            <person name="Busse H.-J."/>
            <person name="Ehling-Schulz M."/>
        </authorList>
    </citation>
    <scope>NUCLEOTIDE SEQUENCE [LARGE SCALE GENOMIC DNA]</scope>
    <source>
        <strain evidence="3">LMM 1652</strain>
    </source>
</reference>
<feature type="transmembrane region" description="Helical" evidence="1">
    <location>
        <begin position="120"/>
        <end position="138"/>
    </location>
</feature>
<dbReference type="KEGG" id="cuo:CUROG_02375"/>
<protein>
    <submittedName>
        <fullName evidence="2">Uncharacterized protein</fullName>
    </submittedName>
</protein>
<feature type="transmembrane region" description="Helical" evidence="1">
    <location>
        <begin position="70"/>
        <end position="87"/>
    </location>
</feature>
<sequence length="190" mass="21522">MSLSKTLTTWATRRHQRRVEFWSKQQETMSSSLTSWRTPARQRLLVTLYFASLAAGVLIAIGQLFWSPLLLGWIVFTLFMMIVWTMLRTTINAKDDAPSELLDEYEETVINSWRKISYSLIGKFFTLGLVFLVTFSALTTDTTEILGHSPMQIVYTVSLIGLIGFLAIVALPAVGYAMTFTLSDDMEETT</sequence>
<feature type="transmembrane region" description="Helical" evidence="1">
    <location>
        <begin position="44"/>
        <end position="64"/>
    </location>
</feature>
<organism evidence="2 3">
    <name type="scientific">Corynebacterium urogenitale</name>
    <dbReference type="NCBI Taxonomy" id="2487892"/>
    <lineage>
        <taxon>Bacteria</taxon>
        <taxon>Bacillati</taxon>
        <taxon>Actinomycetota</taxon>
        <taxon>Actinomycetes</taxon>
        <taxon>Mycobacteriales</taxon>
        <taxon>Corynebacteriaceae</taxon>
        <taxon>Corynebacterium</taxon>
    </lineage>
</organism>
<name>A0A5J6Z489_9CORY</name>
<dbReference type="AlphaFoldDB" id="A0A5J6Z489"/>
<evidence type="ECO:0000256" key="1">
    <source>
        <dbReference type="SAM" id="Phobius"/>
    </source>
</evidence>